<dbReference type="UniPathway" id="UPA00378"/>
<comment type="subcellular location">
    <subcellularLocation>
        <location evidence="12">Golgi apparatus membrane</location>
        <topology evidence="12">Single-pass type II membrane protein</topology>
    </subcellularLocation>
    <subcellularLocation>
        <location evidence="1">Membrane</location>
        <topology evidence="1">Single-pass type II membrane protein</topology>
    </subcellularLocation>
</comment>
<dbReference type="Pfam" id="PF03360">
    <property type="entry name" value="Glyco_transf_43"/>
    <property type="match status" value="1"/>
</dbReference>
<dbReference type="GO" id="GO:0005975">
    <property type="term" value="P:carbohydrate metabolic process"/>
    <property type="evidence" value="ECO:0007669"/>
    <property type="project" value="TreeGrafter"/>
</dbReference>
<evidence type="ECO:0000256" key="4">
    <source>
        <dbReference type="ARBA" id="ARBA00022679"/>
    </source>
</evidence>
<keyword evidence="11 12" id="KW-0464">Manganese</keyword>
<evidence type="ECO:0000256" key="6">
    <source>
        <dbReference type="ARBA" id="ARBA00022968"/>
    </source>
</evidence>
<dbReference type="GO" id="GO:0050650">
    <property type="term" value="P:chondroitin sulfate proteoglycan biosynthetic process"/>
    <property type="evidence" value="ECO:0007669"/>
    <property type="project" value="TreeGrafter"/>
</dbReference>
<dbReference type="GO" id="GO:0000139">
    <property type="term" value="C:Golgi membrane"/>
    <property type="evidence" value="ECO:0007669"/>
    <property type="project" value="UniProtKB-SubCell"/>
</dbReference>
<dbReference type="SUPFAM" id="SSF53448">
    <property type="entry name" value="Nucleotide-diphospho-sugar transferases"/>
    <property type="match status" value="1"/>
</dbReference>
<keyword evidence="7" id="KW-1133">Transmembrane helix</keyword>
<evidence type="ECO:0000256" key="8">
    <source>
        <dbReference type="ARBA" id="ARBA00023136"/>
    </source>
</evidence>
<dbReference type="PaxDb" id="121845-A0A1S4EQ62"/>
<dbReference type="GO" id="GO:0046872">
    <property type="term" value="F:metal ion binding"/>
    <property type="evidence" value="ECO:0007669"/>
    <property type="project" value="UniProtKB-KW"/>
</dbReference>
<evidence type="ECO:0000256" key="2">
    <source>
        <dbReference type="ARBA" id="ARBA00007706"/>
    </source>
</evidence>
<evidence type="ECO:0000256" key="5">
    <source>
        <dbReference type="ARBA" id="ARBA00022692"/>
    </source>
</evidence>
<evidence type="ECO:0000256" key="9">
    <source>
        <dbReference type="ARBA" id="ARBA00023180"/>
    </source>
</evidence>
<keyword evidence="4 12" id="KW-0808">Transferase</keyword>
<dbReference type="KEGG" id="dci:103521445"/>
<comment type="catalytic activity">
    <reaction evidence="10 12">
        <text>3-O-(beta-D-galactosyl-(1-&gt;3)-beta-D-galactosyl-(1-&gt;4)-beta-D-xylosyl)-L-seryl-[protein] + UDP-alpha-D-glucuronate = 3-O-(beta-D-GlcA-(1-&gt;3)-beta-D-Gal-(1-&gt;3)-beta-D-Gal-(1-&gt;4)-beta-D-Xyl)-L-seryl-[protein] + UDP + H(+)</text>
        <dbReference type="Rhea" id="RHEA:24168"/>
        <dbReference type="Rhea" id="RHEA-COMP:12571"/>
        <dbReference type="Rhea" id="RHEA-COMP:12573"/>
        <dbReference type="ChEBI" id="CHEBI:15378"/>
        <dbReference type="ChEBI" id="CHEBI:58052"/>
        <dbReference type="ChEBI" id="CHEBI:58223"/>
        <dbReference type="ChEBI" id="CHEBI:132090"/>
        <dbReference type="ChEBI" id="CHEBI:132093"/>
        <dbReference type="EC" id="2.4.1.135"/>
    </reaction>
</comment>
<keyword evidence="8" id="KW-0472">Membrane</keyword>
<feature type="binding site" evidence="11">
    <location>
        <position position="245"/>
    </location>
    <ligand>
        <name>Mn(2+)</name>
        <dbReference type="ChEBI" id="CHEBI:29035"/>
    </ligand>
</feature>
<dbReference type="Gene3D" id="3.90.550.10">
    <property type="entry name" value="Spore Coat Polysaccharide Biosynthesis Protein SpsA, Chain A"/>
    <property type="match status" value="1"/>
</dbReference>
<dbReference type="AlphaFoldDB" id="A0A1S4EQ62"/>
<dbReference type="EC" id="2.4.1.135" evidence="3 12"/>
<keyword evidence="13" id="KW-1185">Reference proteome</keyword>
<evidence type="ECO:0000313" key="13">
    <source>
        <dbReference type="Proteomes" id="UP000079169"/>
    </source>
</evidence>
<keyword evidence="9" id="KW-0325">Glycoprotein</keyword>
<dbReference type="GeneID" id="103521445"/>
<evidence type="ECO:0000313" key="14">
    <source>
        <dbReference type="RefSeq" id="XP_017304304.2"/>
    </source>
</evidence>
<dbReference type="Proteomes" id="UP000079169">
    <property type="component" value="Unplaced"/>
</dbReference>
<proteinExistence type="inferred from homology"/>
<evidence type="ECO:0000256" key="11">
    <source>
        <dbReference type="PIRSR" id="PIRSR605027-3"/>
    </source>
</evidence>
<dbReference type="InterPro" id="IPR029044">
    <property type="entry name" value="Nucleotide-diphossugar_trans"/>
</dbReference>
<keyword evidence="12" id="KW-0333">Golgi apparatus</keyword>
<keyword evidence="5" id="KW-0812">Transmembrane</keyword>
<evidence type="ECO:0000256" key="1">
    <source>
        <dbReference type="ARBA" id="ARBA00004606"/>
    </source>
</evidence>
<comment type="similarity">
    <text evidence="2 12">Belongs to the glycosyltransferase 43 family.</text>
</comment>
<keyword evidence="11 12" id="KW-0479">Metal-binding</keyword>
<gene>
    <name evidence="14" type="primary">LOC103521445</name>
</gene>
<evidence type="ECO:0000256" key="12">
    <source>
        <dbReference type="RuleBase" id="RU363127"/>
    </source>
</evidence>
<dbReference type="PANTHER" id="PTHR10896">
    <property type="entry name" value="GALACTOSYLGALACTOSYLXYLOSYLPROTEIN 3-BETA-GLUCURONOSYLTRANSFERASE BETA-1,3-GLUCURONYLTRANSFERASE"/>
    <property type="match status" value="1"/>
</dbReference>
<evidence type="ECO:0000256" key="7">
    <source>
        <dbReference type="ARBA" id="ARBA00022989"/>
    </source>
</evidence>
<comment type="cofactor">
    <cofactor evidence="11 12">
        <name>Mn(2+)</name>
        <dbReference type="ChEBI" id="CHEBI:29035"/>
    </cofactor>
</comment>
<dbReference type="STRING" id="121845.A0A1S4EQ62"/>
<comment type="pathway">
    <text evidence="12">Protein modification; protein glycosylation.</text>
</comment>
<reference evidence="14" key="1">
    <citation type="submission" date="2025-08" db="UniProtKB">
        <authorList>
            <consortium name="RefSeq"/>
        </authorList>
    </citation>
    <scope>IDENTIFICATION</scope>
</reference>
<organism evidence="13 14">
    <name type="scientific">Diaphorina citri</name>
    <name type="common">Asian citrus psyllid</name>
    <dbReference type="NCBI Taxonomy" id="121845"/>
    <lineage>
        <taxon>Eukaryota</taxon>
        <taxon>Metazoa</taxon>
        <taxon>Ecdysozoa</taxon>
        <taxon>Arthropoda</taxon>
        <taxon>Hexapoda</taxon>
        <taxon>Insecta</taxon>
        <taxon>Pterygota</taxon>
        <taxon>Neoptera</taxon>
        <taxon>Paraneoptera</taxon>
        <taxon>Hemiptera</taxon>
        <taxon>Sternorrhyncha</taxon>
        <taxon>Psylloidea</taxon>
        <taxon>Psyllidae</taxon>
        <taxon>Diaphorininae</taxon>
        <taxon>Diaphorina</taxon>
    </lineage>
</organism>
<evidence type="ECO:0000256" key="10">
    <source>
        <dbReference type="ARBA" id="ARBA00047979"/>
    </source>
</evidence>
<dbReference type="PANTHER" id="PTHR10896:SF65">
    <property type="entry name" value="GALACTOSYLGALACTOSYLXYLOSYLPROTEIN 3-BETA-GLUCURONOSYLTRANSFERASE 3"/>
    <property type="match status" value="1"/>
</dbReference>
<dbReference type="GO" id="GO:0015018">
    <property type="term" value="F:galactosylgalactosylxylosylprotein 3-beta-glucuronosyltransferase activity"/>
    <property type="evidence" value="ECO:0007669"/>
    <property type="project" value="UniProtKB-UniRule"/>
</dbReference>
<dbReference type="InterPro" id="IPR005027">
    <property type="entry name" value="Glyco_trans_43"/>
</dbReference>
<protein>
    <recommendedName>
        <fullName evidence="3 12">Galactosylgalactosylxylosylprotein 3-beta-glucuronosyltransferase</fullName>
        <ecNumber evidence="3 12">2.4.1.135</ecNumber>
    </recommendedName>
</protein>
<dbReference type="RefSeq" id="XP_017304304.2">
    <property type="nucleotide sequence ID" value="XM_017448815.2"/>
</dbReference>
<feature type="non-terminal residue" evidence="14">
    <location>
        <position position="1"/>
    </location>
</feature>
<accession>A0A1S4EQ62</accession>
<keyword evidence="6 12" id="KW-0735">Signal-anchor</keyword>
<name>A0A1S4EQ62_DIACI</name>
<evidence type="ECO:0000256" key="3">
    <source>
        <dbReference type="ARBA" id="ARBA00012641"/>
    </source>
</evidence>
<sequence length="278" mass="31725">KVSSPLVTQNRILEVVTNLSSKISTTGSSSSNSSSSSLQSLVALLPLKTMEEVQAFNTLLESETNDRDLFRTILFSASDDEVGEMAEGSLRAMLIQTQEELRISRQQLLFYEQILTSSCRSQVNAYYGNDKVPIIYVITPTFARPVQKAELTRLSHTLMLVPKLHWIIVEDAPNKTELVTNLLHQSNINHTHLHALTPTQFKLKKKDPHWKKPRGVQQRNAALEWLRLYRSGDNDKGIVYFADDDNVYSLKVFSEVKSTFKLLFHYKFSSVKDFFKLN</sequence>